<dbReference type="GO" id="GO:0015629">
    <property type="term" value="C:actin cytoskeleton"/>
    <property type="evidence" value="ECO:0007669"/>
    <property type="project" value="TreeGrafter"/>
</dbReference>
<dbReference type="GO" id="GO:0008154">
    <property type="term" value="P:actin polymerization or depolymerization"/>
    <property type="evidence" value="ECO:0007669"/>
    <property type="project" value="TreeGrafter"/>
</dbReference>
<dbReference type="PANTHER" id="PTHR11977">
    <property type="entry name" value="VILLIN"/>
    <property type="match status" value="1"/>
</dbReference>
<dbReference type="GO" id="GO:0005737">
    <property type="term" value="C:cytoplasm"/>
    <property type="evidence" value="ECO:0007669"/>
    <property type="project" value="TreeGrafter"/>
</dbReference>
<dbReference type="AlphaFoldDB" id="A0A3P7LES0"/>
<dbReference type="GO" id="GO:0051015">
    <property type="term" value="F:actin filament binding"/>
    <property type="evidence" value="ECO:0007669"/>
    <property type="project" value="InterPro"/>
</dbReference>
<dbReference type="InterPro" id="IPR007123">
    <property type="entry name" value="Gelsolin-like_dom"/>
</dbReference>
<dbReference type="SUPFAM" id="SSF55753">
    <property type="entry name" value="Actin depolymerizing proteins"/>
    <property type="match status" value="1"/>
</dbReference>
<keyword evidence="3" id="KW-1185">Reference proteome</keyword>
<protein>
    <recommendedName>
        <fullName evidence="1">Gelsolin-like domain-containing protein</fullName>
    </recommendedName>
</protein>
<dbReference type="Gene3D" id="3.40.20.10">
    <property type="entry name" value="Severin"/>
    <property type="match status" value="1"/>
</dbReference>
<accession>A0A3P7LES0</accession>
<dbReference type="InterPro" id="IPR007122">
    <property type="entry name" value="Villin/Gelsolin"/>
</dbReference>
<dbReference type="OrthoDB" id="6375767at2759"/>
<gene>
    <name evidence="2" type="ORF">DILT_LOCUS11185</name>
</gene>
<dbReference type="EMBL" id="UYRU01062236">
    <property type="protein sequence ID" value="VDN15354.1"/>
    <property type="molecule type" value="Genomic_DNA"/>
</dbReference>
<proteinExistence type="predicted"/>
<organism evidence="2 3">
    <name type="scientific">Dibothriocephalus latus</name>
    <name type="common">Fish tapeworm</name>
    <name type="synonym">Diphyllobothrium latum</name>
    <dbReference type="NCBI Taxonomy" id="60516"/>
    <lineage>
        <taxon>Eukaryota</taxon>
        <taxon>Metazoa</taxon>
        <taxon>Spiralia</taxon>
        <taxon>Lophotrochozoa</taxon>
        <taxon>Platyhelminthes</taxon>
        <taxon>Cestoda</taxon>
        <taxon>Eucestoda</taxon>
        <taxon>Diphyllobothriidea</taxon>
        <taxon>Diphyllobothriidae</taxon>
        <taxon>Dibothriocephalus</taxon>
    </lineage>
</organism>
<name>A0A3P7LES0_DIBLA</name>
<feature type="domain" description="Gelsolin-like" evidence="1">
    <location>
        <begin position="48"/>
        <end position="125"/>
    </location>
</feature>
<dbReference type="PANTHER" id="PTHR11977:SF130">
    <property type="entry name" value="SEVERIN"/>
    <property type="match status" value="1"/>
</dbReference>
<dbReference type="SMART" id="SM00262">
    <property type="entry name" value="GEL"/>
    <property type="match status" value="1"/>
</dbReference>
<evidence type="ECO:0000313" key="3">
    <source>
        <dbReference type="Proteomes" id="UP000281553"/>
    </source>
</evidence>
<evidence type="ECO:0000313" key="2">
    <source>
        <dbReference type="EMBL" id="VDN15354.1"/>
    </source>
</evidence>
<reference evidence="2 3" key="1">
    <citation type="submission" date="2018-11" db="EMBL/GenBank/DDBJ databases">
        <authorList>
            <consortium name="Pathogen Informatics"/>
        </authorList>
    </citation>
    <scope>NUCLEOTIDE SEQUENCE [LARGE SCALE GENOMIC DNA]</scope>
</reference>
<dbReference type="Proteomes" id="UP000281553">
    <property type="component" value="Unassembled WGS sequence"/>
</dbReference>
<dbReference type="InterPro" id="IPR029006">
    <property type="entry name" value="ADF-H/Gelsolin-like_dom_sf"/>
</dbReference>
<sequence>MSFFSNKPRPAEIVERKVHGKAVSEWDYILDIKEETLIAWCLTGGNPVRIPDEDVGYFFSDDIFVVVKTFIKNGKIVHNIHFWIGEDKSDEMKRSPQKQVEQLMSVLDDNAVLFREIEGHESPQFKQYFKVFG</sequence>
<dbReference type="Pfam" id="PF00626">
    <property type="entry name" value="Gelsolin"/>
    <property type="match status" value="1"/>
</dbReference>
<evidence type="ECO:0000259" key="1">
    <source>
        <dbReference type="Pfam" id="PF00626"/>
    </source>
</evidence>